<evidence type="ECO:0000313" key="3">
    <source>
        <dbReference type="EMBL" id="OKL49548.1"/>
    </source>
</evidence>
<comment type="caution">
    <text evidence="3">The sequence shown here is derived from an EMBL/GenBank/DDBJ whole genome shotgun (WGS) entry which is preliminary data.</text>
</comment>
<sequence length="120" mass="13460">MKTVLNILSIILGGVFLLFSLGFFLWVAFLAAFGVFPFVYGFEDNISSWFAILSMVCLTIGLLLVIPASKSLFKRKQAAYLQKEQQANVQPLPYYGSNPYQPYSPGGQYRPQRYQSGTNS</sequence>
<proteinExistence type="predicted"/>
<evidence type="ECO:0000256" key="1">
    <source>
        <dbReference type="SAM" id="MobiDB-lite"/>
    </source>
</evidence>
<keyword evidence="2" id="KW-0812">Transmembrane</keyword>
<name>A0A1Q5PPL9_9ACTO</name>
<dbReference type="AlphaFoldDB" id="A0A1Q5PPL9"/>
<dbReference type="Proteomes" id="UP000186785">
    <property type="component" value="Unassembled WGS sequence"/>
</dbReference>
<organism evidence="3 4">
    <name type="scientific">Boudabousia liubingyangii</name>
    <dbReference type="NCBI Taxonomy" id="1921764"/>
    <lineage>
        <taxon>Bacteria</taxon>
        <taxon>Bacillati</taxon>
        <taxon>Actinomycetota</taxon>
        <taxon>Actinomycetes</taxon>
        <taxon>Actinomycetales</taxon>
        <taxon>Actinomycetaceae</taxon>
        <taxon>Boudabousia</taxon>
    </lineage>
</organism>
<evidence type="ECO:0000256" key="2">
    <source>
        <dbReference type="SAM" id="Phobius"/>
    </source>
</evidence>
<accession>A0A1Q5PPL9</accession>
<protein>
    <submittedName>
        <fullName evidence="3">Uncharacterized protein</fullName>
    </submittedName>
</protein>
<feature type="transmembrane region" description="Helical" evidence="2">
    <location>
        <begin position="46"/>
        <end position="66"/>
    </location>
</feature>
<keyword evidence="2" id="KW-1133">Transmembrane helix</keyword>
<feature type="transmembrane region" description="Helical" evidence="2">
    <location>
        <begin position="7"/>
        <end position="40"/>
    </location>
</feature>
<evidence type="ECO:0000313" key="4">
    <source>
        <dbReference type="Proteomes" id="UP000186785"/>
    </source>
</evidence>
<keyword evidence="4" id="KW-1185">Reference proteome</keyword>
<dbReference type="STRING" id="1921764.BSR28_01615"/>
<gene>
    <name evidence="3" type="ORF">BSR29_00905</name>
</gene>
<feature type="region of interest" description="Disordered" evidence="1">
    <location>
        <begin position="91"/>
        <end position="120"/>
    </location>
</feature>
<reference evidence="3 4" key="1">
    <citation type="submission" date="2016-11" db="EMBL/GenBank/DDBJ databases">
        <title>Actinomyces gypaetusis sp. nov. isolated from the vulture Gypaetus barbatus in Qinghai Tibet Plateau China.</title>
        <authorList>
            <person name="Meng X."/>
        </authorList>
    </citation>
    <scope>NUCLEOTIDE SEQUENCE [LARGE SCALE GENOMIC DNA]</scope>
    <source>
        <strain evidence="3 4">VUL4_2</strain>
    </source>
</reference>
<keyword evidence="2" id="KW-0472">Membrane</keyword>
<dbReference type="EMBL" id="MQSV01000001">
    <property type="protein sequence ID" value="OKL49548.1"/>
    <property type="molecule type" value="Genomic_DNA"/>
</dbReference>